<sequence length="214" mass="24915">MLNAGSPADWKVELNRTARTTDVDKAFTFAETANLTIPVMRSFHPGFQFEKPSEEKKSCWKVDFKRVSPAEVSTSPIYKKSWMKETGDSQSNTNNLEVTPIDIEARDNCTEPIDNSGQSGSQVRRRTLKQELQNMMSVIIQWKSKICFKSCHVVLFFRLKRLDFHNKIALNRHMEQKHRPSKECHLCKDRVDENQFEFHLQMHNGSTHMLTKKL</sequence>
<dbReference type="Proteomes" id="UP000708208">
    <property type="component" value="Unassembled WGS sequence"/>
</dbReference>
<evidence type="ECO:0000313" key="2">
    <source>
        <dbReference type="Proteomes" id="UP000708208"/>
    </source>
</evidence>
<proteinExistence type="predicted"/>
<protein>
    <submittedName>
        <fullName evidence="1">Uncharacterized protein</fullName>
    </submittedName>
</protein>
<gene>
    <name evidence="1" type="ORF">AFUS01_LOCUS14188</name>
</gene>
<comment type="caution">
    <text evidence="1">The sequence shown here is derived from an EMBL/GenBank/DDBJ whole genome shotgun (WGS) entry which is preliminary data.</text>
</comment>
<accession>A0A8J2JRN5</accession>
<dbReference type="EMBL" id="CAJVCH010118985">
    <property type="protein sequence ID" value="CAG7725219.1"/>
    <property type="molecule type" value="Genomic_DNA"/>
</dbReference>
<keyword evidence="2" id="KW-1185">Reference proteome</keyword>
<reference evidence="1" key="1">
    <citation type="submission" date="2021-06" db="EMBL/GenBank/DDBJ databases">
        <authorList>
            <person name="Hodson N. C."/>
            <person name="Mongue J. A."/>
            <person name="Jaron S. K."/>
        </authorList>
    </citation>
    <scope>NUCLEOTIDE SEQUENCE</scope>
</reference>
<dbReference type="AlphaFoldDB" id="A0A8J2JRN5"/>
<organism evidence="1 2">
    <name type="scientific">Allacma fusca</name>
    <dbReference type="NCBI Taxonomy" id="39272"/>
    <lineage>
        <taxon>Eukaryota</taxon>
        <taxon>Metazoa</taxon>
        <taxon>Ecdysozoa</taxon>
        <taxon>Arthropoda</taxon>
        <taxon>Hexapoda</taxon>
        <taxon>Collembola</taxon>
        <taxon>Symphypleona</taxon>
        <taxon>Sminthuridae</taxon>
        <taxon>Allacma</taxon>
    </lineage>
</organism>
<evidence type="ECO:0000313" key="1">
    <source>
        <dbReference type="EMBL" id="CAG7725219.1"/>
    </source>
</evidence>
<name>A0A8J2JRN5_9HEXA</name>